<reference evidence="7 8" key="1">
    <citation type="submission" date="2013-08" db="EMBL/GenBank/DDBJ databases">
        <title>Genome of Pontibacillus chungwhensis.</title>
        <authorList>
            <person name="Wang Q."/>
            <person name="Wang G."/>
        </authorList>
    </citation>
    <scope>NUCLEOTIDE SEQUENCE [LARGE SCALE GENOMIC DNA]</scope>
    <source>
        <strain evidence="7 8">BH030062</strain>
    </source>
</reference>
<evidence type="ECO:0000256" key="2">
    <source>
        <dbReference type="ARBA" id="ARBA00022475"/>
    </source>
</evidence>
<evidence type="ECO:0000256" key="4">
    <source>
        <dbReference type="ARBA" id="ARBA00022989"/>
    </source>
</evidence>
<proteinExistence type="predicted"/>
<evidence type="ECO:0000256" key="3">
    <source>
        <dbReference type="ARBA" id="ARBA00022692"/>
    </source>
</evidence>
<keyword evidence="3 6" id="KW-0812">Transmembrane</keyword>
<dbReference type="Gene3D" id="1.20.1740.10">
    <property type="entry name" value="Amino acid/polyamine transporter I"/>
    <property type="match status" value="1"/>
</dbReference>
<dbReference type="AlphaFoldDB" id="A0A0A2UV36"/>
<feature type="transmembrane region" description="Helical" evidence="6">
    <location>
        <begin position="146"/>
        <end position="166"/>
    </location>
</feature>
<dbReference type="eggNOG" id="COG0531">
    <property type="taxonomic scope" value="Bacteria"/>
</dbReference>
<dbReference type="GO" id="GO:0005886">
    <property type="term" value="C:plasma membrane"/>
    <property type="evidence" value="ECO:0007669"/>
    <property type="project" value="UniProtKB-SubCell"/>
</dbReference>
<dbReference type="EMBL" id="AVBG01000004">
    <property type="protein sequence ID" value="KGP91784.1"/>
    <property type="molecule type" value="Genomic_DNA"/>
</dbReference>
<evidence type="ECO:0000313" key="7">
    <source>
        <dbReference type="EMBL" id="KGP91784.1"/>
    </source>
</evidence>
<dbReference type="PANTHER" id="PTHR42770:SF13">
    <property type="entry name" value="L-METHIONINE_BRANCHED-CHAIN AMINO ACID EXPORTER YJEH"/>
    <property type="match status" value="1"/>
</dbReference>
<dbReference type="OrthoDB" id="178667at2"/>
<evidence type="ECO:0000313" key="8">
    <source>
        <dbReference type="Proteomes" id="UP000030153"/>
    </source>
</evidence>
<feature type="transmembrane region" description="Helical" evidence="6">
    <location>
        <begin position="38"/>
        <end position="58"/>
    </location>
</feature>
<dbReference type="PANTHER" id="PTHR42770">
    <property type="entry name" value="AMINO ACID TRANSPORTER-RELATED"/>
    <property type="match status" value="1"/>
</dbReference>
<feature type="transmembrane region" description="Helical" evidence="6">
    <location>
        <begin position="362"/>
        <end position="395"/>
    </location>
</feature>
<evidence type="ECO:0000256" key="1">
    <source>
        <dbReference type="ARBA" id="ARBA00004651"/>
    </source>
</evidence>
<comment type="subcellular location">
    <subcellularLocation>
        <location evidence="1">Cell membrane</location>
        <topology evidence="1">Multi-pass membrane protein</topology>
    </subcellularLocation>
</comment>
<feature type="transmembrane region" description="Helical" evidence="6">
    <location>
        <begin position="9"/>
        <end position="32"/>
    </location>
</feature>
<protein>
    <submittedName>
        <fullName evidence="7">Amino acid permease</fullName>
    </submittedName>
</protein>
<accession>A0A0A2UV36</accession>
<feature type="transmembrane region" description="Helical" evidence="6">
    <location>
        <begin position="112"/>
        <end position="134"/>
    </location>
</feature>
<dbReference type="Pfam" id="PF13520">
    <property type="entry name" value="AA_permease_2"/>
    <property type="match status" value="1"/>
</dbReference>
<dbReference type="STRING" id="1385513.N780_15500"/>
<dbReference type="GO" id="GO:0022857">
    <property type="term" value="F:transmembrane transporter activity"/>
    <property type="evidence" value="ECO:0007669"/>
    <property type="project" value="InterPro"/>
</dbReference>
<evidence type="ECO:0000256" key="5">
    <source>
        <dbReference type="ARBA" id="ARBA00023136"/>
    </source>
</evidence>
<feature type="transmembrane region" description="Helical" evidence="6">
    <location>
        <begin position="216"/>
        <end position="237"/>
    </location>
</feature>
<keyword evidence="5 6" id="KW-0472">Membrane</keyword>
<keyword evidence="8" id="KW-1185">Reference proteome</keyword>
<feature type="transmembrane region" description="Helical" evidence="6">
    <location>
        <begin position="186"/>
        <end position="204"/>
    </location>
</feature>
<feature type="transmembrane region" description="Helical" evidence="6">
    <location>
        <begin position="336"/>
        <end position="355"/>
    </location>
</feature>
<feature type="transmembrane region" description="Helical" evidence="6">
    <location>
        <begin position="86"/>
        <end position="106"/>
    </location>
</feature>
<gene>
    <name evidence="7" type="ORF">N780_15500</name>
</gene>
<dbReference type="InterPro" id="IPR002293">
    <property type="entry name" value="AA/rel_permease1"/>
</dbReference>
<organism evidence="7 8">
    <name type="scientific">Pontibacillus chungwhensis BH030062</name>
    <dbReference type="NCBI Taxonomy" id="1385513"/>
    <lineage>
        <taxon>Bacteria</taxon>
        <taxon>Bacillati</taxon>
        <taxon>Bacillota</taxon>
        <taxon>Bacilli</taxon>
        <taxon>Bacillales</taxon>
        <taxon>Bacillaceae</taxon>
        <taxon>Pontibacillus</taxon>
    </lineage>
</organism>
<feature type="transmembrane region" description="Helical" evidence="6">
    <location>
        <begin position="257"/>
        <end position="281"/>
    </location>
</feature>
<dbReference type="Proteomes" id="UP000030153">
    <property type="component" value="Unassembled WGS sequence"/>
</dbReference>
<keyword evidence="2" id="KW-1003">Cell membrane</keyword>
<sequence>MNEKKLGPLLLSGLMIGPVLGSGIILLPTLVYDTSGDYAIFAWFSIMMVTFLFSMLFAKISIKYPGDGGVTISIYKAFGEKYRKLASIYFMLAASIGPIAVLMTAAKYVERWGGFTLNEVFIGVILMAIGVLILLNDVSFIGRASFIFSTFAVVILFSGGAVALWTNPPEQVITTSFDLSSFGGSLLLLFWMLVGWEIVGNYSGEVRNPDKTIKRAVLYSASIVTVVSLTVAAAVQWSGKGAVTDLSVILAPLFGKFALPLISLVTLSLCMTTYILVTGGVSRLVASQQNLPAFIKFRNRKGVPIGSLMLLGVIHMIVFTLVYFEMVTLDLLVKTADVFFIGNAFIAVASVFVNFKGRLIRVTAGVISVVLVVILLFSSKLVLGFALLVALGTIMTTSKDEGTLEAKAIHE</sequence>
<evidence type="ECO:0000256" key="6">
    <source>
        <dbReference type="SAM" id="Phobius"/>
    </source>
</evidence>
<dbReference type="InterPro" id="IPR050367">
    <property type="entry name" value="APC_superfamily"/>
</dbReference>
<feature type="transmembrane region" description="Helical" evidence="6">
    <location>
        <begin position="302"/>
        <end position="324"/>
    </location>
</feature>
<comment type="caution">
    <text evidence="7">The sequence shown here is derived from an EMBL/GenBank/DDBJ whole genome shotgun (WGS) entry which is preliminary data.</text>
</comment>
<dbReference type="PIRSF" id="PIRSF006060">
    <property type="entry name" value="AA_transporter"/>
    <property type="match status" value="1"/>
</dbReference>
<dbReference type="RefSeq" id="WP_052114934.1">
    <property type="nucleotide sequence ID" value="NZ_AVBG01000004.1"/>
</dbReference>
<name>A0A0A2UV36_9BACI</name>
<keyword evidence="4 6" id="KW-1133">Transmembrane helix</keyword>